<dbReference type="RefSeq" id="WP_067787943.1">
    <property type="nucleotide sequence ID" value="NZ_CP016545.1"/>
</dbReference>
<evidence type="ECO:0000256" key="1">
    <source>
        <dbReference type="SAM" id="SignalP"/>
    </source>
</evidence>
<reference evidence="2 3" key="1">
    <citation type="submission" date="2016-07" db="EMBL/GenBank/DDBJ databases">
        <title>Complete genome sequence of Altererythrobacter namhicola JCM 16345T, containing esterase-encoding genes.</title>
        <authorList>
            <person name="Cheng H."/>
            <person name="Wu Y.-H."/>
            <person name="Jian S.-L."/>
            <person name="Huo Y.-Y."/>
            <person name="Wang C.-S."/>
            <person name="Xu X.-W."/>
        </authorList>
    </citation>
    <scope>NUCLEOTIDE SEQUENCE [LARGE SCALE GENOMIC DNA]</scope>
    <source>
        <strain evidence="2 3">JCM 16345</strain>
    </source>
</reference>
<organism evidence="2 3">
    <name type="scientific">Paraurantiacibacter namhicola</name>
    <dbReference type="NCBI Taxonomy" id="645517"/>
    <lineage>
        <taxon>Bacteria</taxon>
        <taxon>Pseudomonadati</taxon>
        <taxon>Pseudomonadota</taxon>
        <taxon>Alphaproteobacteria</taxon>
        <taxon>Sphingomonadales</taxon>
        <taxon>Erythrobacteraceae</taxon>
        <taxon>Paraurantiacibacter</taxon>
    </lineage>
</organism>
<evidence type="ECO:0008006" key="4">
    <source>
        <dbReference type="Google" id="ProtNLM"/>
    </source>
</evidence>
<dbReference type="STRING" id="645517.A6F65_01817"/>
<protein>
    <recommendedName>
        <fullName evidence="4">Lipoprotein</fullName>
    </recommendedName>
</protein>
<evidence type="ECO:0000313" key="2">
    <source>
        <dbReference type="EMBL" id="ANU08112.1"/>
    </source>
</evidence>
<keyword evidence="3" id="KW-1185">Reference proteome</keyword>
<sequence length="140" mass="14262">MKKLILIAAAPLALAACGGSDEEATTEDTMAADNSTVATTDTYVTGNTMGDGGAMAGTYTTTASDGTTSTETINADGTYSVSNEAGEEVVSGTVATQNGQVCYTPEGETASLCYNQTQAGPDGTWETVSQTGERYTVTRN</sequence>
<dbReference type="EMBL" id="CP016545">
    <property type="protein sequence ID" value="ANU08112.1"/>
    <property type="molecule type" value="Genomic_DNA"/>
</dbReference>
<feature type="chain" id="PRO_5012181653" description="Lipoprotein" evidence="1">
    <location>
        <begin position="16"/>
        <end position="140"/>
    </location>
</feature>
<evidence type="ECO:0000313" key="3">
    <source>
        <dbReference type="Proteomes" id="UP000092698"/>
    </source>
</evidence>
<feature type="signal peptide" evidence="1">
    <location>
        <begin position="1"/>
        <end position="15"/>
    </location>
</feature>
<dbReference type="PROSITE" id="PS51257">
    <property type="entry name" value="PROKAR_LIPOPROTEIN"/>
    <property type="match status" value="1"/>
</dbReference>
<dbReference type="OrthoDB" id="7409815at2"/>
<gene>
    <name evidence="2" type="ORF">A6F65_01817</name>
</gene>
<proteinExistence type="predicted"/>
<dbReference type="AlphaFoldDB" id="A0A1C7D9R7"/>
<accession>A0A1C7D9R7</accession>
<dbReference type="KEGG" id="anh:A6F65_01817"/>
<dbReference type="Proteomes" id="UP000092698">
    <property type="component" value="Chromosome"/>
</dbReference>
<name>A0A1C7D9R7_9SPHN</name>
<keyword evidence="1" id="KW-0732">Signal</keyword>